<organism evidence="1 2">
    <name type="scientific">Pelagibaculum spongiae</name>
    <dbReference type="NCBI Taxonomy" id="2080658"/>
    <lineage>
        <taxon>Bacteria</taxon>
        <taxon>Pseudomonadati</taxon>
        <taxon>Pseudomonadota</taxon>
        <taxon>Gammaproteobacteria</taxon>
        <taxon>Oceanospirillales</taxon>
        <taxon>Pelagibaculum</taxon>
    </lineage>
</organism>
<dbReference type="AlphaFoldDB" id="A0A2V1GS99"/>
<comment type="caution">
    <text evidence="1">The sequence shown here is derived from an EMBL/GenBank/DDBJ whole genome shotgun (WGS) entry which is preliminary data.</text>
</comment>
<dbReference type="EMBL" id="QDDL01000014">
    <property type="protein sequence ID" value="PVZ63916.1"/>
    <property type="molecule type" value="Genomic_DNA"/>
</dbReference>
<name>A0A2V1GS99_9GAMM</name>
<evidence type="ECO:0000313" key="1">
    <source>
        <dbReference type="EMBL" id="PVZ63916.1"/>
    </source>
</evidence>
<evidence type="ECO:0000313" key="2">
    <source>
        <dbReference type="Proteomes" id="UP000244906"/>
    </source>
</evidence>
<dbReference type="Proteomes" id="UP000244906">
    <property type="component" value="Unassembled WGS sequence"/>
</dbReference>
<reference evidence="1 2" key="1">
    <citation type="submission" date="2018-04" db="EMBL/GenBank/DDBJ databases">
        <title>Thalassorhabdus spongiae gen. nov., sp. nov., isolated from a marine sponge in South-West Iceland.</title>
        <authorList>
            <person name="Knobloch S."/>
            <person name="Daussin A."/>
            <person name="Johannsson R."/>
            <person name="Marteinsson V.T."/>
        </authorList>
    </citation>
    <scope>NUCLEOTIDE SEQUENCE [LARGE SCALE GENOMIC DNA]</scope>
    <source>
        <strain evidence="1 2">Hp12</strain>
    </source>
</reference>
<accession>A0A2V1GS99</accession>
<gene>
    <name evidence="1" type="ORF">DC094_20560</name>
</gene>
<dbReference type="PROSITE" id="PS51257">
    <property type="entry name" value="PROKAR_LIPOPROTEIN"/>
    <property type="match status" value="1"/>
</dbReference>
<dbReference type="RefSeq" id="WP_116689000.1">
    <property type="nucleotide sequence ID" value="NZ_CAWNYD010000014.1"/>
</dbReference>
<protein>
    <submittedName>
        <fullName evidence="1">Uncharacterized protein</fullName>
    </submittedName>
</protein>
<proteinExistence type="predicted"/>
<sequence>MQKKLSAIVVAGLLGTVLTGCGGSSSDTQAKKLPEIAPAGIENLEVSQDSLEGLWLTTINVEGQRAVSVYEDIPILGDISLSMQATGLMRITGSSEQGYSYTNCSDEEREPQALRVEGNQVIFPDSESDEPFSATIINNSKIIINTDGMSSSDSEEDPASVQFNFNTASASSYKVRDDVESPIGTLQIADNETINLYCMEASSVNSSLEITGVPQTITTRQNTLELSDINGTSLEADWLVTPEVEGFDISSIIPSRSAVDFNYAGTNYNADITNIEAPASSFLEYSKQGTVTFDGNEIDFTLNIDLK</sequence>
<keyword evidence="2" id="KW-1185">Reference proteome</keyword>